<accession>A0ABV9ZM31</accession>
<name>A0ABV9ZM31_9PSEU</name>
<dbReference type="CDD" id="cd00093">
    <property type="entry name" value="HTH_XRE"/>
    <property type="match status" value="1"/>
</dbReference>
<evidence type="ECO:0000313" key="4">
    <source>
        <dbReference type="EMBL" id="MFC5141345.1"/>
    </source>
</evidence>
<keyword evidence="1" id="KW-0238">DNA-binding</keyword>
<proteinExistence type="predicted"/>
<comment type="caution">
    <text evidence="4">The sequence shown here is derived from an EMBL/GenBank/DDBJ whole genome shotgun (WGS) entry which is preliminary data.</text>
</comment>
<organism evidence="4 5">
    <name type="scientific">Actinomycetospora rhizophila</name>
    <dbReference type="NCBI Taxonomy" id="1416876"/>
    <lineage>
        <taxon>Bacteria</taxon>
        <taxon>Bacillati</taxon>
        <taxon>Actinomycetota</taxon>
        <taxon>Actinomycetes</taxon>
        <taxon>Pseudonocardiales</taxon>
        <taxon>Pseudonocardiaceae</taxon>
        <taxon>Actinomycetospora</taxon>
    </lineage>
</organism>
<reference evidence="5" key="1">
    <citation type="journal article" date="2019" name="Int. J. Syst. Evol. Microbiol.">
        <title>The Global Catalogue of Microorganisms (GCM) 10K type strain sequencing project: providing services to taxonomists for standard genome sequencing and annotation.</title>
        <authorList>
            <consortium name="The Broad Institute Genomics Platform"/>
            <consortium name="The Broad Institute Genome Sequencing Center for Infectious Disease"/>
            <person name="Wu L."/>
            <person name="Ma J."/>
        </authorList>
    </citation>
    <scope>NUCLEOTIDE SEQUENCE [LARGE SCALE GENOMIC DNA]</scope>
    <source>
        <strain evidence="5">XZYJ18</strain>
    </source>
</reference>
<dbReference type="PANTHER" id="PTHR46797:SF1">
    <property type="entry name" value="METHYLPHOSPHONATE SYNTHASE"/>
    <property type="match status" value="1"/>
</dbReference>
<dbReference type="Gene3D" id="1.10.260.40">
    <property type="entry name" value="lambda repressor-like DNA-binding domains"/>
    <property type="match status" value="1"/>
</dbReference>
<dbReference type="SMART" id="SM00530">
    <property type="entry name" value="HTH_XRE"/>
    <property type="match status" value="1"/>
</dbReference>
<dbReference type="Pfam" id="PF01381">
    <property type="entry name" value="HTH_3"/>
    <property type="match status" value="1"/>
</dbReference>
<dbReference type="PANTHER" id="PTHR46797">
    <property type="entry name" value="HTH-TYPE TRANSCRIPTIONAL REGULATOR"/>
    <property type="match status" value="1"/>
</dbReference>
<dbReference type="PROSITE" id="PS50943">
    <property type="entry name" value="HTH_CROC1"/>
    <property type="match status" value="1"/>
</dbReference>
<evidence type="ECO:0000256" key="1">
    <source>
        <dbReference type="ARBA" id="ARBA00023125"/>
    </source>
</evidence>
<dbReference type="InterPro" id="IPR050807">
    <property type="entry name" value="TransReg_Diox_bact_type"/>
</dbReference>
<protein>
    <submittedName>
        <fullName evidence="4">Helix-turn-helix domain-containing protein</fullName>
    </submittedName>
</protein>
<dbReference type="Proteomes" id="UP001596175">
    <property type="component" value="Unassembled WGS sequence"/>
</dbReference>
<evidence type="ECO:0000259" key="3">
    <source>
        <dbReference type="PROSITE" id="PS50943"/>
    </source>
</evidence>
<gene>
    <name evidence="4" type="ORF">ACFPK1_24115</name>
</gene>
<dbReference type="EMBL" id="JBHSKG010000015">
    <property type="protein sequence ID" value="MFC5141345.1"/>
    <property type="molecule type" value="Genomic_DNA"/>
</dbReference>
<keyword evidence="5" id="KW-1185">Reference proteome</keyword>
<sequence length="191" mass="19739">MALLLREAIGGSIRRARTGRRRTLRDVSREARVSLGYLSEIERGRKEPSSELLAAICEALDLPLSELLDEVADVMRPSPRRVPVGAGAGGRGGFDTADGTVDPELRSAVEEAFEPDAGEGASMSARIPTPPEPTEPAAPRTVALPEPEGAPVVDDGEEVVAPVEGATTVRLVGLAGGVGGPRATTVVCVAA</sequence>
<feature type="domain" description="HTH cro/C1-type" evidence="3">
    <location>
        <begin position="13"/>
        <end position="67"/>
    </location>
</feature>
<dbReference type="RefSeq" id="WP_378023499.1">
    <property type="nucleotide sequence ID" value="NZ_JBHSKG010000015.1"/>
</dbReference>
<feature type="region of interest" description="Disordered" evidence="2">
    <location>
        <begin position="113"/>
        <end position="153"/>
    </location>
</feature>
<dbReference type="InterPro" id="IPR001387">
    <property type="entry name" value="Cro/C1-type_HTH"/>
</dbReference>
<dbReference type="SUPFAM" id="SSF47413">
    <property type="entry name" value="lambda repressor-like DNA-binding domains"/>
    <property type="match status" value="1"/>
</dbReference>
<evidence type="ECO:0000256" key="2">
    <source>
        <dbReference type="SAM" id="MobiDB-lite"/>
    </source>
</evidence>
<dbReference type="InterPro" id="IPR010982">
    <property type="entry name" value="Lambda_DNA-bd_dom_sf"/>
</dbReference>
<evidence type="ECO:0000313" key="5">
    <source>
        <dbReference type="Proteomes" id="UP001596175"/>
    </source>
</evidence>